<feature type="compositionally biased region" description="Basic and acidic residues" evidence="1">
    <location>
        <begin position="61"/>
        <end position="79"/>
    </location>
</feature>
<accession>A0ABP0A2M5</accession>
<gene>
    <name evidence="2" type="ORF">MPIPNATIZW_LOCUS12374</name>
</gene>
<reference evidence="2" key="1">
    <citation type="submission" date="2023-12" db="EMBL/GenBank/DDBJ databases">
        <authorList>
            <person name="Brown T."/>
        </authorList>
    </citation>
    <scope>NUCLEOTIDE SEQUENCE</scope>
</reference>
<feature type="region of interest" description="Disordered" evidence="1">
    <location>
        <begin position="46"/>
        <end position="100"/>
    </location>
</feature>
<name>A0ABP0A2M5_PIPNA</name>
<keyword evidence="3" id="KW-1185">Reference proteome</keyword>
<protein>
    <submittedName>
        <fullName evidence="2">Uncharacterized protein</fullName>
    </submittedName>
</protein>
<feature type="compositionally biased region" description="Low complexity" evidence="1">
    <location>
        <begin position="80"/>
        <end position="91"/>
    </location>
</feature>
<dbReference type="EMBL" id="OY882860">
    <property type="protein sequence ID" value="CAK6444068.1"/>
    <property type="molecule type" value="Genomic_DNA"/>
</dbReference>
<organism evidence="2 3">
    <name type="scientific">Pipistrellus nathusii</name>
    <name type="common">Nathusius' pipistrelle</name>
    <dbReference type="NCBI Taxonomy" id="59473"/>
    <lineage>
        <taxon>Eukaryota</taxon>
        <taxon>Metazoa</taxon>
        <taxon>Chordata</taxon>
        <taxon>Craniata</taxon>
        <taxon>Vertebrata</taxon>
        <taxon>Euteleostomi</taxon>
        <taxon>Mammalia</taxon>
        <taxon>Eutheria</taxon>
        <taxon>Laurasiatheria</taxon>
        <taxon>Chiroptera</taxon>
        <taxon>Yangochiroptera</taxon>
        <taxon>Vespertilionidae</taxon>
        <taxon>Pipistrellus</taxon>
    </lineage>
</organism>
<sequence length="100" mass="10892">MPESTHPLPKKVRGPPVPWDLRLSHLPLQSPAWPEQAAWPALLLGVPPKALGGSARPPPRPLRDPRETPLESGHRKPWGEAETPPEGTPAPLTVTPHTQQ</sequence>
<dbReference type="Proteomes" id="UP001314169">
    <property type="component" value="Chromosome 3"/>
</dbReference>
<evidence type="ECO:0000256" key="1">
    <source>
        <dbReference type="SAM" id="MobiDB-lite"/>
    </source>
</evidence>
<proteinExistence type="predicted"/>
<evidence type="ECO:0000313" key="2">
    <source>
        <dbReference type="EMBL" id="CAK6444068.1"/>
    </source>
</evidence>
<evidence type="ECO:0000313" key="3">
    <source>
        <dbReference type="Proteomes" id="UP001314169"/>
    </source>
</evidence>